<comment type="caution">
    <text evidence="9">The sequence shown here is derived from an EMBL/GenBank/DDBJ whole genome shotgun (WGS) entry which is preliminary data.</text>
</comment>
<feature type="signal peptide" evidence="7">
    <location>
        <begin position="1"/>
        <end position="20"/>
    </location>
</feature>
<evidence type="ECO:0000256" key="2">
    <source>
        <dbReference type="ARBA" id="ARBA00022617"/>
    </source>
</evidence>
<gene>
    <name evidence="9" type="ORF">GCM10011501_18210</name>
</gene>
<dbReference type="InterPro" id="IPR036909">
    <property type="entry name" value="Cyt_c-like_dom_sf"/>
</dbReference>
<keyword evidence="4" id="KW-0249">Electron transport</keyword>
<feature type="domain" description="Cytochrome c" evidence="8">
    <location>
        <begin position="125"/>
        <end position="212"/>
    </location>
</feature>
<dbReference type="Pfam" id="PF00034">
    <property type="entry name" value="Cytochrom_C"/>
    <property type="match status" value="4"/>
</dbReference>
<dbReference type="PANTHER" id="PTHR33751:SF9">
    <property type="entry name" value="CYTOCHROME C4"/>
    <property type="match status" value="1"/>
</dbReference>
<dbReference type="Proteomes" id="UP000626370">
    <property type="component" value="Unassembled WGS sequence"/>
</dbReference>
<evidence type="ECO:0000259" key="8">
    <source>
        <dbReference type="PROSITE" id="PS51007"/>
    </source>
</evidence>
<feature type="domain" description="Cytochrome c" evidence="8">
    <location>
        <begin position="23"/>
        <end position="101"/>
    </location>
</feature>
<keyword evidence="10" id="KW-1185">Reference proteome</keyword>
<keyword evidence="1" id="KW-0813">Transport</keyword>
<evidence type="ECO:0000256" key="7">
    <source>
        <dbReference type="SAM" id="SignalP"/>
    </source>
</evidence>
<evidence type="ECO:0000313" key="9">
    <source>
        <dbReference type="EMBL" id="GHE89108.1"/>
    </source>
</evidence>
<dbReference type="PROSITE" id="PS51007">
    <property type="entry name" value="CYTC"/>
    <property type="match status" value="4"/>
</dbReference>
<evidence type="ECO:0000256" key="6">
    <source>
        <dbReference type="PROSITE-ProRule" id="PRU00433"/>
    </source>
</evidence>
<evidence type="ECO:0000256" key="3">
    <source>
        <dbReference type="ARBA" id="ARBA00022723"/>
    </source>
</evidence>
<dbReference type="EMBL" id="BNAH01000006">
    <property type="protein sequence ID" value="GHE89108.1"/>
    <property type="molecule type" value="Genomic_DNA"/>
</dbReference>
<keyword evidence="7" id="KW-0732">Signal</keyword>
<evidence type="ECO:0000313" key="10">
    <source>
        <dbReference type="Proteomes" id="UP000626370"/>
    </source>
</evidence>
<dbReference type="RefSeq" id="WP_229817178.1">
    <property type="nucleotide sequence ID" value="NZ_BNAH01000006.1"/>
</dbReference>
<organism evidence="9 10">
    <name type="scientific">Thalassotalea profundi</name>
    <dbReference type="NCBI Taxonomy" id="2036687"/>
    <lineage>
        <taxon>Bacteria</taxon>
        <taxon>Pseudomonadati</taxon>
        <taxon>Pseudomonadota</taxon>
        <taxon>Gammaproteobacteria</taxon>
        <taxon>Alteromonadales</taxon>
        <taxon>Colwelliaceae</taxon>
        <taxon>Thalassotalea</taxon>
    </lineage>
</organism>
<accession>A0ABQ3IMV8</accession>
<protein>
    <recommendedName>
        <fullName evidence="8">Cytochrome c domain-containing protein</fullName>
    </recommendedName>
</protein>
<feature type="domain" description="Cytochrome c" evidence="8">
    <location>
        <begin position="231"/>
        <end position="315"/>
    </location>
</feature>
<keyword evidence="2 6" id="KW-0349">Heme</keyword>
<sequence>MKKVIFSFVIGLGMLTQANAFEGDVQAGKTKAAVCAACHGANGISAVDMYPNLAGQHADYIVKQLKAFKDGSRSDPVMAPMAAGLSEQDMSDLAAYFQSAKKAAATSDESTVAVAPVTTAPALVADAAKGKALYEHGDKARSITACIDCHGKDGASDVLINPNLAKQHPEYLEKQLHAFKDGSRSNASMNQVASNLSEADIINLGAYFKDTSAVGDVSEMQTVTVVKTFSGDVEAGKALSATCVACHGADGNAAVPMYPSLAGQSEHYLVKQLKDFKAATVNSDEGRADPVMAGMVAPLSEDDMKNLAAYYASQTLRPAASKSNEVGQKLYLIGDAKRGITACVACHSIDGKGMGQASFPAIAGQNATYIKSQLEKFRLSTRGNDTNGMMRNIAVKLSDEDIVALSEYVSAMR</sequence>
<evidence type="ECO:0000256" key="4">
    <source>
        <dbReference type="ARBA" id="ARBA00022982"/>
    </source>
</evidence>
<keyword evidence="3 6" id="KW-0479">Metal-binding</keyword>
<proteinExistence type="predicted"/>
<dbReference type="SUPFAM" id="SSF46626">
    <property type="entry name" value="Cytochrome c"/>
    <property type="match status" value="4"/>
</dbReference>
<name>A0ABQ3IMV8_9GAMM</name>
<reference evidence="10" key="1">
    <citation type="journal article" date="2019" name="Int. J. Syst. Evol. Microbiol.">
        <title>The Global Catalogue of Microorganisms (GCM) 10K type strain sequencing project: providing services to taxonomists for standard genome sequencing and annotation.</title>
        <authorList>
            <consortium name="The Broad Institute Genomics Platform"/>
            <consortium name="The Broad Institute Genome Sequencing Center for Infectious Disease"/>
            <person name="Wu L."/>
            <person name="Ma J."/>
        </authorList>
    </citation>
    <scope>NUCLEOTIDE SEQUENCE [LARGE SCALE GENOMIC DNA]</scope>
    <source>
        <strain evidence="10">CGMCC 1.15922</strain>
    </source>
</reference>
<feature type="domain" description="Cytochrome c" evidence="8">
    <location>
        <begin position="322"/>
        <end position="413"/>
    </location>
</feature>
<dbReference type="InterPro" id="IPR050597">
    <property type="entry name" value="Cytochrome_c_Oxidase_Subunit"/>
</dbReference>
<keyword evidence="5 6" id="KW-0408">Iron</keyword>
<dbReference type="Gene3D" id="1.10.760.10">
    <property type="entry name" value="Cytochrome c-like domain"/>
    <property type="match status" value="4"/>
</dbReference>
<dbReference type="InterPro" id="IPR009056">
    <property type="entry name" value="Cyt_c-like_dom"/>
</dbReference>
<evidence type="ECO:0000256" key="1">
    <source>
        <dbReference type="ARBA" id="ARBA00022448"/>
    </source>
</evidence>
<feature type="chain" id="PRO_5045236911" description="Cytochrome c domain-containing protein" evidence="7">
    <location>
        <begin position="21"/>
        <end position="413"/>
    </location>
</feature>
<dbReference type="PANTHER" id="PTHR33751">
    <property type="entry name" value="CBB3-TYPE CYTOCHROME C OXIDASE SUBUNIT FIXP"/>
    <property type="match status" value="1"/>
</dbReference>
<evidence type="ECO:0000256" key="5">
    <source>
        <dbReference type="ARBA" id="ARBA00023004"/>
    </source>
</evidence>